<reference evidence="2" key="1">
    <citation type="submission" date="2021-05" db="EMBL/GenBank/DDBJ databases">
        <authorList>
            <person name="Alioto T."/>
            <person name="Alioto T."/>
            <person name="Gomez Garrido J."/>
        </authorList>
    </citation>
    <scope>NUCLEOTIDE SEQUENCE</scope>
</reference>
<sequence length="115" mass="12979">MDRLRRRLRRRMLRRRSRLKVEQKLGKMKVVTVAAAVAAVPVKRRRRGRRNGVGSRARGDHRARTPGRRCARCSAPSAVRWSRRTISTSISKFTIRTGPSSSVRTVRGFATSGPG</sequence>
<feature type="region of interest" description="Disordered" evidence="1">
    <location>
        <begin position="44"/>
        <end position="71"/>
    </location>
</feature>
<dbReference type="EMBL" id="HBUE01348297">
    <property type="protein sequence ID" value="CAG6601840.1"/>
    <property type="molecule type" value="Transcribed_RNA"/>
</dbReference>
<evidence type="ECO:0000313" key="2">
    <source>
        <dbReference type="EMBL" id="CAG6549566.1"/>
    </source>
</evidence>
<evidence type="ECO:0000256" key="1">
    <source>
        <dbReference type="SAM" id="MobiDB-lite"/>
    </source>
</evidence>
<accession>A0A8D8ICB8</accession>
<proteinExistence type="predicted"/>
<organism evidence="2">
    <name type="scientific">Culex pipiens</name>
    <name type="common">House mosquito</name>
    <dbReference type="NCBI Taxonomy" id="7175"/>
    <lineage>
        <taxon>Eukaryota</taxon>
        <taxon>Metazoa</taxon>
        <taxon>Ecdysozoa</taxon>
        <taxon>Arthropoda</taxon>
        <taxon>Hexapoda</taxon>
        <taxon>Insecta</taxon>
        <taxon>Pterygota</taxon>
        <taxon>Neoptera</taxon>
        <taxon>Endopterygota</taxon>
        <taxon>Diptera</taxon>
        <taxon>Nematocera</taxon>
        <taxon>Culicoidea</taxon>
        <taxon>Culicidae</taxon>
        <taxon>Culicinae</taxon>
        <taxon>Culicini</taxon>
        <taxon>Culex</taxon>
        <taxon>Culex</taxon>
    </lineage>
</organism>
<name>A0A8D8ICB8_CULPI</name>
<protein>
    <submittedName>
        <fullName evidence="2">(northern house mosquito) hypothetical protein</fullName>
    </submittedName>
</protein>
<dbReference type="EMBL" id="HBUE01241252">
    <property type="protein sequence ID" value="CAG6549566.1"/>
    <property type="molecule type" value="Transcribed_RNA"/>
</dbReference>
<dbReference type="AlphaFoldDB" id="A0A8D8ICB8"/>